<keyword evidence="6 10" id="KW-0479">Metal-binding</keyword>
<comment type="catalytic activity">
    <reaction evidence="1 10">
        <text>2-phosphoglycolate + H2O = glycolate + phosphate</text>
        <dbReference type="Rhea" id="RHEA:14369"/>
        <dbReference type="ChEBI" id="CHEBI:15377"/>
        <dbReference type="ChEBI" id="CHEBI:29805"/>
        <dbReference type="ChEBI" id="CHEBI:43474"/>
        <dbReference type="ChEBI" id="CHEBI:58033"/>
        <dbReference type="EC" id="3.1.3.18"/>
    </reaction>
</comment>
<dbReference type="EC" id="3.1.3.18" evidence="5 10"/>
<dbReference type="NCBIfam" id="TIGR01449">
    <property type="entry name" value="PGP_bact"/>
    <property type="match status" value="1"/>
</dbReference>
<dbReference type="InterPro" id="IPR006439">
    <property type="entry name" value="HAD-SF_hydro_IA"/>
</dbReference>
<evidence type="ECO:0000256" key="6">
    <source>
        <dbReference type="ARBA" id="ARBA00022723"/>
    </source>
</evidence>
<feature type="active site" description="Nucleophile" evidence="10">
    <location>
        <position position="19"/>
    </location>
</feature>
<comment type="similarity">
    <text evidence="4 10">Belongs to the HAD-like hydrolase superfamily. CbbY/CbbZ/Gph/YieH family.</text>
</comment>
<proteinExistence type="inferred from homology"/>
<comment type="pathway">
    <text evidence="3 10">Organic acid metabolism; glycolate biosynthesis; glycolate from 2-phosphoglycolate: step 1/1.</text>
</comment>
<dbReference type="EMBL" id="JACCKA010000061">
    <property type="protein sequence ID" value="NZA26754.1"/>
    <property type="molecule type" value="Genomic_DNA"/>
</dbReference>
<dbReference type="GO" id="GO:0008967">
    <property type="term" value="F:phosphoglycolate phosphatase activity"/>
    <property type="evidence" value="ECO:0007669"/>
    <property type="project" value="UniProtKB-UniRule"/>
</dbReference>
<evidence type="ECO:0000256" key="3">
    <source>
        <dbReference type="ARBA" id="ARBA00004818"/>
    </source>
</evidence>
<dbReference type="SFLD" id="SFLDG01129">
    <property type="entry name" value="C1.5:_HAD__Beta-PGM__Phosphata"/>
    <property type="match status" value="1"/>
</dbReference>
<keyword evidence="8 10" id="KW-0460">Magnesium</keyword>
<feature type="binding site" evidence="10">
    <location>
        <position position="177"/>
    </location>
    <ligand>
        <name>Mg(2+)</name>
        <dbReference type="ChEBI" id="CHEBI:18420"/>
    </ligand>
</feature>
<evidence type="ECO:0000256" key="8">
    <source>
        <dbReference type="ARBA" id="ARBA00022842"/>
    </source>
</evidence>
<name>A0A853JDD0_9GAMM</name>
<dbReference type="GO" id="GO:0006281">
    <property type="term" value="P:DNA repair"/>
    <property type="evidence" value="ECO:0007669"/>
    <property type="project" value="TreeGrafter"/>
</dbReference>
<evidence type="ECO:0000313" key="12">
    <source>
        <dbReference type="Proteomes" id="UP000578091"/>
    </source>
</evidence>
<evidence type="ECO:0000256" key="2">
    <source>
        <dbReference type="ARBA" id="ARBA00001946"/>
    </source>
</evidence>
<evidence type="ECO:0000256" key="9">
    <source>
        <dbReference type="ARBA" id="ARBA00023277"/>
    </source>
</evidence>
<dbReference type="NCBIfam" id="TIGR01509">
    <property type="entry name" value="HAD-SF-IA-v3"/>
    <property type="match status" value="1"/>
</dbReference>
<dbReference type="InterPro" id="IPR041492">
    <property type="entry name" value="HAD_2"/>
</dbReference>
<gene>
    <name evidence="11" type="ORF">H0E84_10190</name>
</gene>
<dbReference type="RefSeq" id="WP_180678544.1">
    <property type="nucleotide sequence ID" value="NZ_JACCKA010000061.1"/>
</dbReference>
<dbReference type="Pfam" id="PF13419">
    <property type="entry name" value="HAD_2"/>
    <property type="match status" value="1"/>
</dbReference>
<dbReference type="GO" id="GO:0005975">
    <property type="term" value="P:carbohydrate metabolic process"/>
    <property type="evidence" value="ECO:0007669"/>
    <property type="project" value="InterPro"/>
</dbReference>
<dbReference type="SFLD" id="SFLDS00003">
    <property type="entry name" value="Haloacid_Dehalogenase"/>
    <property type="match status" value="1"/>
</dbReference>
<dbReference type="InterPro" id="IPR037512">
    <property type="entry name" value="PGPase_prok"/>
</dbReference>
<evidence type="ECO:0000256" key="7">
    <source>
        <dbReference type="ARBA" id="ARBA00022801"/>
    </source>
</evidence>
<dbReference type="InterPro" id="IPR023198">
    <property type="entry name" value="PGP-like_dom2"/>
</dbReference>
<dbReference type="PANTHER" id="PTHR43434">
    <property type="entry name" value="PHOSPHOGLYCOLATE PHOSPHATASE"/>
    <property type="match status" value="1"/>
</dbReference>
<keyword evidence="12" id="KW-1185">Reference proteome</keyword>
<dbReference type="NCBIfam" id="NF009700">
    <property type="entry name" value="PRK13226.1"/>
    <property type="match status" value="1"/>
</dbReference>
<dbReference type="InterPro" id="IPR023214">
    <property type="entry name" value="HAD_sf"/>
</dbReference>
<dbReference type="FunFam" id="3.40.50.1000:FF:000022">
    <property type="entry name" value="Phosphoglycolate phosphatase"/>
    <property type="match status" value="1"/>
</dbReference>
<comment type="function">
    <text evidence="10">Specifically catalyzes the dephosphorylation of 2-phosphoglycolate. Is involved in the dissimilation of the intracellular 2-phosphoglycolate formed during the DNA repair of 3'-phosphoglycolate ends, a major class of DNA lesions induced by oxidative stress.</text>
</comment>
<dbReference type="SUPFAM" id="SSF56784">
    <property type="entry name" value="HAD-like"/>
    <property type="match status" value="1"/>
</dbReference>
<evidence type="ECO:0000256" key="1">
    <source>
        <dbReference type="ARBA" id="ARBA00000830"/>
    </source>
</evidence>
<feature type="binding site" evidence="10">
    <location>
        <position position="21"/>
    </location>
    <ligand>
        <name>Mg(2+)</name>
        <dbReference type="ChEBI" id="CHEBI:18420"/>
    </ligand>
</feature>
<dbReference type="Gene3D" id="3.40.50.1000">
    <property type="entry name" value="HAD superfamily/HAD-like"/>
    <property type="match status" value="1"/>
</dbReference>
<dbReference type="SFLD" id="SFLDG01135">
    <property type="entry name" value="C1.5.6:_HAD__Beta-PGM__Phospha"/>
    <property type="match status" value="1"/>
</dbReference>
<accession>A0A853JDD0</accession>
<dbReference type="GO" id="GO:0046295">
    <property type="term" value="P:glycolate biosynthetic process"/>
    <property type="evidence" value="ECO:0007669"/>
    <property type="project" value="UniProtKB-UniRule"/>
</dbReference>
<comment type="caution">
    <text evidence="11">The sequence shown here is derived from an EMBL/GenBank/DDBJ whole genome shotgun (WGS) entry which is preliminary data.</text>
</comment>
<dbReference type="PANTHER" id="PTHR43434:SF23">
    <property type="entry name" value="PHOSPHOGLYCOLATE PHOSPHATASE"/>
    <property type="match status" value="1"/>
</dbReference>
<dbReference type="Proteomes" id="UP000578091">
    <property type="component" value="Unassembled WGS sequence"/>
</dbReference>
<dbReference type="GO" id="GO:0046872">
    <property type="term" value="F:metal ion binding"/>
    <property type="evidence" value="ECO:0007669"/>
    <property type="project" value="UniProtKB-KW"/>
</dbReference>
<dbReference type="Gene3D" id="1.10.150.240">
    <property type="entry name" value="Putative phosphatase, domain 2"/>
    <property type="match status" value="1"/>
</dbReference>
<dbReference type="InterPro" id="IPR036412">
    <property type="entry name" value="HAD-like_sf"/>
</dbReference>
<keyword evidence="7 10" id="KW-0378">Hydrolase</keyword>
<dbReference type="UniPathway" id="UPA00865">
    <property type="reaction ID" value="UER00834"/>
</dbReference>
<dbReference type="NCBIfam" id="TIGR01549">
    <property type="entry name" value="HAD-SF-IA-v1"/>
    <property type="match status" value="1"/>
</dbReference>
<sequence>MGARAVAGRGGYPPGVLFDLDGTLLDSAPDMLATVNRMRAARGIAPMPLAALRPRVSRGARAMAAAAFPDLAEADVAGLVPEFLEVYREELGRHGAPFAGVEELLAALEAAGSVWGIVTNKPEHLAREILPQLGWEGRCAVLVGGDTLPERKPHPLPLLHAAREAGLAAGSCVYVGDDERDIAAARAAGMPSVVALWGYRLHDDDPVAWLGDVMVEAPQDLLVPGRWPWSEDRASRAAATAPPA</sequence>
<protein>
    <recommendedName>
        <fullName evidence="5 10">Phosphoglycolate phosphatase</fullName>
        <shortName evidence="10">PGP</shortName>
        <shortName evidence="10">PGPase</shortName>
        <ecNumber evidence="5 10">3.1.3.18</ecNumber>
    </recommendedName>
</protein>
<evidence type="ECO:0000256" key="5">
    <source>
        <dbReference type="ARBA" id="ARBA00013078"/>
    </source>
</evidence>
<evidence type="ECO:0000256" key="4">
    <source>
        <dbReference type="ARBA" id="ARBA00006171"/>
    </source>
</evidence>
<evidence type="ECO:0000256" key="10">
    <source>
        <dbReference type="HAMAP-Rule" id="MF_00495"/>
    </source>
</evidence>
<organism evidence="11 12">
    <name type="scientific">Luteimonas salinisoli</name>
    <dbReference type="NCBI Taxonomy" id="2752307"/>
    <lineage>
        <taxon>Bacteria</taxon>
        <taxon>Pseudomonadati</taxon>
        <taxon>Pseudomonadota</taxon>
        <taxon>Gammaproteobacteria</taxon>
        <taxon>Lysobacterales</taxon>
        <taxon>Lysobacteraceae</taxon>
        <taxon>Luteimonas</taxon>
    </lineage>
</organism>
<comment type="cofactor">
    <cofactor evidence="2 10">
        <name>Mg(2+)</name>
        <dbReference type="ChEBI" id="CHEBI:18420"/>
    </cofactor>
</comment>
<reference evidence="11 12" key="1">
    <citation type="submission" date="2020-07" db="EMBL/GenBank/DDBJ databases">
        <title>Luteimonas sp. SJ-92.</title>
        <authorList>
            <person name="Huang X.-X."/>
            <person name="Xu L."/>
            <person name="Sun J.-Q."/>
        </authorList>
    </citation>
    <scope>NUCLEOTIDE SEQUENCE [LARGE SCALE GENOMIC DNA]</scope>
    <source>
        <strain evidence="11 12">SJ-92</strain>
    </source>
</reference>
<dbReference type="HAMAP" id="MF_00495">
    <property type="entry name" value="GPH_hydrolase_bact"/>
    <property type="match status" value="1"/>
</dbReference>
<dbReference type="AlphaFoldDB" id="A0A853JDD0"/>
<keyword evidence="9 10" id="KW-0119">Carbohydrate metabolism</keyword>
<dbReference type="GO" id="GO:0005829">
    <property type="term" value="C:cytosol"/>
    <property type="evidence" value="ECO:0007669"/>
    <property type="project" value="TreeGrafter"/>
</dbReference>
<dbReference type="InterPro" id="IPR050155">
    <property type="entry name" value="HAD-like_hydrolase_sf"/>
</dbReference>
<feature type="binding site" evidence="10">
    <location>
        <position position="19"/>
    </location>
    <ligand>
        <name>Mg(2+)</name>
        <dbReference type="ChEBI" id="CHEBI:18420"/>
    </ligand>
</feature>
<evidence type="ECO:0000313" key="11">
    <source>
        <dbReference type="EMBL" id="NZA26754.1"/>
    </source>
</evidence>